<comment type="cofactor">
    <cofactor evidence="1">
        <name>Mg(2+)</name>
        <dbReference type="ChEBI" id="CHEBI:18420"/>
    </cofactor>
</comment>
<dbReference type="GO" id="GO:0016836">
    <property type="term" value="F:hydro-lyase activity"/>
    <property type="evidence" value="ECO:0007669"/>
    <property type="project" value="TreeGrafter"/>
</dbReference>
<proteinExistence type="predicted"/>
<dbReference type="RefSeq" id="WP_133870363.1">
    <property type="nucleotide sequence ID" value="NZ_SOAU01000001.1"/>
</dbReference>
<keyword evidence="2" id="KW-0479">Metal-binding</keyword>
<name>A0A4R7I3C2_9ACTN</name>
<dbReference type="InterPro" id="IPR013342">
    <property type="entry name" value="Mandelate_racemase_C"/>
</dbReference>
<organism evidence="5 6">
    <name type="scientific">Ilumatobacter fluminis</name>
    <dbReference type="NCBI Taxonomy" id="467091"/>
    <lineage>
        <taxon>Bacteria</taxon>
        <taxon>Bacillati</taxon>
        <taxon>Actinomycetota</taxon>
        <taxon>Acidimicrobiia</taxon>
        <taxon>Acidimicrobiales</taxon>
        <taxon>Ilumatobacteraceae</taxon>
        <taxon>Ilumatobacter</taxon>
    </lineage>
</organism>
<dbReference type="SUPFAM" id="SSF51604">
    <property type="entry name" value="Enolase C-terminal domain-like"/>
    <property type="match status" value="1"/>
</dbReference>
<evidence type="ECO:0000313" key="6">
    <source>
        <dbReference type="Proteomes" id="UP000294558"/>
    </source>
</evidence>
<evidence type="ECO:0000313" key="5">
    <source>
        <dbReference type="EMBL" id="TDT18127.1"/>
    </source>
</evidence>
<dbReference type="Pfam" id="PF13378">
    <property type="entry name" value="MR_MLE_C"/>
    <property type="match status" value="1"/>
</dbReference>
<dbReference type="GO" id="GO:0000287">
    <property type="term" value="F:magnesium ion binding"/>
    <property type="evidence" value="ECO:0007669"/>
    <property type="project" value="TreeGrafter"/>
</dbReference>
<reference evidence="5 6" key="1">
    <citation type="submission" date="2019-03" db="EMBL/GenBank/DDBJ databases">
        <title>Sequencing the genomes of 1000 actinobacteria strains.</title>
        <authorList>
            <person name="Klenk H.-P."/>
        </authorList>
    </citation>
    <scope>NUCLEOTIDE SEQUENCE [LARGE SCALE GENOMIC DNA]</scope>
    <source>
        <strain evidence="5 6">DSM 18936</strain>
    </source>
</reference>
<dbReference type="AlphaFoldDB" id="A0A4R7I3C2"/>
<dbReference type="Proteomes" id="UP000294558">
    <property type="component" value="Unassembled WGS sequence"/>
</dbReference>
<dbReference type="Pfam" id="PF02746">
    <property type="entry name" value="MR_MLE_N"/>
    <property type="match status" value="1"/>
</dbReference>
<dbReference type="InterPro" id="IPR029065">
    <property type="entry name" value="Enolase_C-like"/>
</dbReference>
<evidence type="ECO:0000256" key="2">
    <source>
        <dbReference type="ARBA" id="ARBA00022723"/>
    </source>
</evidence>
<dbReference type="InterPro" id="IPR029017">
    <property type="entry name" value="Enolase-like_N"/>
</dbReference>
<dbReference type="EMBL" id="SOAU01000001">
    <property type="protein sequence ID" value="TDT18127.1"/>
    <property type="molecule type" value="Genomic_DNA"/>
</dbReference>
<dbReference type="PANTHER" id="PTHR13794">
    <property type="entry name" value="ENOLASE SUPERFAMILY, MANDELATE RACEMASE"/>
    <property type="match status" value="1"/>
</dbReference>
<dbReference type="Gene3D" id="3.20.20.120">
    <property type="entry name" value="Enolase-like C-terminal domain"/>
    <property type="match status" value="1"/>
</dbReference>
<dbReference type="OrthoDB" id="9796450at2"/>
<feature type="domain" description="Mandelate racemase/muconate lactonizing enzyme C-terminal" evidence="4">
    <location>
        <begin position="161"/>
        <end position="260"/>
    </location>
</feature>
<dbReference type="SMART" id="SM00922">
    <property type="entry name" value="MR_MLE"/>
    <property type="match status" value="1"/>
</dbReference>
<dbReference type="InterPro" id="IPR036849">
    <property type="entry name" value="Enolase-like_C_sf"/>
</dbReference>
<keyword evidence="3" id="KW-0460">Magnesium</keyword>
<dbReference type="GO" id="GO:0016052">
    <property type="term" value="P:carbohydrate catabolic process"/>
    <property type="evidence" value="ECO:0007669"/>
    <property type="project" value="TreeGrafter"/>
</dbReference>
<sequence>MKIVRVSARWLHAPIPTERQHVSDFGRVASFDTALVEIETDDGTVGWGEAKAAVGSAGSCAALVAAIEHELGPAIIGRDARHITAIWESLYHGVRDHHAADTGRTMPVLARRGTHISAISGIDMALWDIAGRSLGVPVLTLWGGPRRADLPAYASGGWADADGIGAQLAGYTKRGFGAVKMRVGVMDGDVATSVARVAAARDGLGDDVDLMVDAHGTFTATDALAFARAVEPYRVRWFEEPVSPDDRDGAARVRAAGLVPIAAGESEFTRFDFAELIDRDTVDVLQPDLAICGGPTEGRRIAALVETHQLELAPHCWGSALSFVAGVTLAFSSPSARVIEYSLGANPFLHELGDGVPAPVDGAMRPPTRPGFGVDPDPDALDAFTVLIGAT</sequence>
<dbReference type="SFLD" id="SFLDS00001">
    <property type="entry name" value="Enolase"/>
    <property type="match status" value="1"/>
</dbReference>
<evidence type="ECO:0000256" key="1">
    <source>
        <dbReference type="ARBA" id="ARBA00001946"/>
    </source>
</evidence>
<keyword evidence="6" id="KW-1185">Reference proteome</keyword>
<gene>
    <name evidence="5" type="ORF">BDK89_3743</name>
</gene>
<evidence type="ECO:0000259" key="4">
    <source>
        <dbReference type="SMART" id="SM00922"/>
    </source>
</evidence>
<dbReference type="SFLD" id="SFLDG00179">
    <property type="entry name" value="mandelate_racemase"/>
    <property type="match status" value="1"/>
</dbReference>
<dbReference type="InterPro" id="IPR013341">
    <property type="entry name" value="Mandelate_racemase_N_dom"/>
</dbReference>
<protein>
    <submittedName>
        <fullName evidence="5">L-alanine-DL-glutamate epimerase-like enolase superfamily enzyme</fullName>
    </submittedName>
</protein>
<accession>A0A4R7I3C2</accession>
<evidence type="ECO:0000256" key="3">
    <source>
        <dbReference type="ARBA" id="ARBA00022842"/>
    </source>
</evidence>
<dbReference type="PANTHER" id="PTHR13794:SF58">
    <property type="entry name" value="MITOCHONDRIAL ENOLASE SUPERFAMILY MEMBER 1"/>
    <property type="match status" value="1"/>
</dbReference>
<dbReference type="CDD" id="cd03316">
    <property type="entry name" value="MR_like"/>
    <property type="match status" value="1"/>
</dbReference>
<dbReference type="InterPro" id="IPR046945">
    <property type="entry name" value="RHMD-like"/>
</dbReference>
<dbReference type="Gene3D" id="3.30.390.10">
    <property type="entry name" value="Enolase-like, N-terminal domain"/>
    <property type="match status" value="1"/>
</dbReference>
<comment type="caution">
    <text evidence="5">The sequence shown here is derived from an EMBL/GenBank/DDBJ whole genome shotgun (WGS) entry which is preliminary data.</text>
</comment>
<dbReference type="SUPFAM" id="SSF54826">
    <property type="entry name" value="Enolase N-terminal domain-like"/>
    <property type="match status" value="1"/>
</dbReference>